<gene>
    <name evidence="2" type="ORF">EDD58_104183</name>
</gene>
<dbReference type="SUPFAM" id="SSF53448">
    <property type="entry name" value="Nucleotide-diphospho-sugar transferases"/>
    <property type="match status" value="1"/>
</dbReference>
<dbReference type="InterPro" id="IPR050256">
    <property type="entry name" value="Glycosyltransferase_2"/>
</dbReference>
<name>A0A4R3L4P8_9BACL</name>
<dbReference type="InterPro" id="IPR001173">
    <property type="entry name" value="Glyco_trans_2-like"/>
</dbReference>
<dbReference type="AlphaFoldDB" id="A0A4R3L4P8"/>
<dbReference type="Gene3D" id="3.90.550.10">
    <property type="entry name" value="Spore Coat Polysaccharide Biosynthesis Protein SpsA, Chain A"/>
    <property type="match status" value="1"/>
</dbReference>
<dbReference type="GO" id="GO:0016740">
    <property type="term" value="F:transferase activity"/>
    <property type="evidence" value="ECO:0007669"/>
    <property type="project" value="UniProtKB-KW"/>
</dbReference>
<proteinExistence type="predicted"/>
<evidence type="ECO:0000313" key="2">
    <source>
        <dbReference type="EMBL" id="TCS94312.1"/>
    </source>
</evidence>
<dbReference type="Pfam" id="PF00535">
    <property type="entry name" value="Glycos_transf_2"/>
    <property type="match status" value="1"/>
</dbReference>
<dbReference type="InterPro" id="IPR029044">
    <property type="entry name" value="Nucleotide-diphossugar_trans"/>
</dbReference>
<dbReference type="EMBL" id="SMAG01000004">
    <property type="protein sequence ID" value="TCS94312.1"/>
    <property type="molecule type" value="Genomic_DNA"/>
</dbReference>
<dbReference type="PANTHER" id="PTHR48090:SF7">
    <property type="entry name" value="RFBJ PROTEIN"/>
    <property type="match status" value="1"/>
</dbReference>
<keyword evidence="3" id="KW-1185">Reference proteome</keyword>
<dbReference type="PANTHER" id="PTHR48090">
    <property type="entry name" value="UNDECAPRENYL-PHOSPHATE 4-DEOXY-4-FORMAMIDO-L-ARABINOSE TRANSFERASE-RELATED"/>
    <property type="match status" value="1"/>
</dbReference>
<protein>
    <submittedName>
        <fullName evidence="2">Glycosyltransferase involved in cell wall biosynthesis</fullName>
    </submittedName>
</protein>
<evidence type="ECO:0000313" key="3">
    <source>
        <dbReference type="Proteomes" id="UP000294937"/>
    </source>
</evidence>
<feature type="domain" description="Glycosyltransferase 2-like" evidence="1">
    <location>
        <begin position="6"/>
        <end position="169"/>
    </location>
</feature>
<sequence>MKTCYIVIPAWNEEESIGKVIKKVPRYFDPEVQIVVLVVNDGSSDQTVQRATEAGADEIVSFPTNQGLGAAVRKGLKTAYERGADLAVMIDADDEYPAEEIPQVVAPILAGDVDYVMGSRFKGKIQGMKWHRRLANMAFTSLQMVLLRKWIWDGQSGFRAFNREVLRDLEIVHDYNYAQVMTLNIIRQGYQMVEVPIHYKVRETGQSFIRGVVYLKKVFPAIWKEMTARRTKKKR</sequence>
<comment type="caution">
    <text evidence="2">The sequence shown here is derived from an EMBL/GenBank/DDBJ whole genome shotgun (WGS) entry which is preliminary data.</text>
</comment>
<accession>A0A4R3L4P8</accession>
<dbReference type="Proteomes" id="UP000294937">
    <property type="component" value="Unassembled WGS sequence"/>
</dbReference>
<organism evidence="2 3">
    <name type="scientific">Hazenella coriacea</name>
    <dbReference type="NCBI Taxonomy" id="1179467"/>
    <lineage>
        <taxon>Bacteria</taxon>
        <taxon>Bacillati</taxon>
        <taxon>Bacillota</taxon>
        <taxon>Bacilli</taxon>
        <taxon>Bacillales</taxon>
        <taxon>Thermoactinomycetaceae</taxon>
        <taxon>Hazenella</taxon>
    </lineage>
</organism>
<dbReference type="RefSeq" id="WP_131924928.1">
    <property type="nucleotide sequence ID" value="NZ_SMAG01000004.1"/>
</dbReference>
<dbReference type="OrthoDB" id="9807778at2"/>
<reference evidence="2 3" key="1">
    <citation type="submission" date="2019-03" db="EMBL/GenBank/DDBJ databases">
        <title>Genomic Encyclopedia of Type Strains, Phase IV (KMG-IV): sequencing the most valuable type-strain genomes for metagenomic binning, comparative biology and taxonomic classification.</title>
        <authorList>
            <person name="Goeker M."/>
        </authorList>
    </citation>
    <scope>NUCLEOTIDE SEQUENCE [LARGE SCALE GENOMIC DNA]</scope>
    <source>
        <strain evidence="2 3">DSM 45707</strain>
    </source>
</reference>
<evidence type="ECO:0000259" key="1">
    <source>
        <dbReference type="Pfam" id="PF00535"/>
    </source>
</evidence>
<dbReference type="CDD" id="cd04179">
    <property type="entry name" value="DPM_DPG-synthase_like"/>
    <property type="match status" value="1"/>
</dbReference>
<keyword evidence="2" id="KW-0808">Transferase</keyword>